<protein>
    <submittedName>
        <fullName evidence="2">Apple domain-containing protein</fullName>
    </submittedName>
</protein>
<proteinExistence type="predicted"/>
<evidence type="ECO:0000313" key="2">
    <source>
        <dbReference type="WBParaSite" id="ALUE_0002260501-mRNA-1"/>
    </source>
</evidence>
<organism evidence="1 2">
    <name type="scientific">Ascaris lumbricoides</name>
    <name type="common">Giant roundworm</name>
    <dbReference type="NCBI Taxonomy" id="6252"/>
    <lineage>
        <taxon>Eukaryota</taxon>
        <taxon>Metazoa</taxon>
        <taxon>Ecdysozoa</taxon>
        <taxon>Nematoda</taxon>
        <taxon>Chromadorea</taxon>
        <taxon>Rhabditida</taxon>
        <taxon>Spirurina</taxon>
        <taxon>Ascaridomorpha</taxon>
        <taxon>Ascaridoidea</taxon>
        <taxon>Ascarididae</taxon>
        <taxon>Ascaris</taxon>
    </lineage>
</organism>
<sequence length="101" mass="11788">MHRDDSCRSVLSFLYCNDEDCKSAWAQKCLHNSARIAACYTVEFNYRMTTSYDDVLQFLRENSYPNQESSNRPPSTVISYIFTVDKICLSQTQRGIRITRI</sequence>
<keyword evidence="1" id="KW-1185">Reference proteome</keyword>
<dbReference type="AlphaFoldDB" id="A0A0M3IV27"/>
<dbReference type="WBParaSite" id="ALUE_0002260501-mRNA-1">
    <property type="protein sequence ID" value="ALUE_0002260501-mRNA-1"/>
    <property type="gene ID" value="ALUE_0002260501"/>
</dbReference>
<accession>A0A0M3IV27</accession>
<reference evidence="2" key="1">
    <citation type="submission" date="2017-02" db="UniProtKB">
        <authorList>
            <consortium name="WormBaseParasite"/>
        </authorList>
    </citation>
    <scope>IDENTIFICATION</scope>
</reference>
<name>A0A0M3IV27_ASCLU</name>
<dbReference type="Proteomes" id="UP000036681">
    <property type="component" value="Unplaced"/>
</dbReference>
<evidence type="ECO:0000313" key="1">
    <source>
        <dbReference type="Proteomes" id="UP000036681"/>
    </source>
</evidence>